<evidence type="ECO:0000256" key="1">
    <source>
        <dbReference type="ARBA" id="ARBA00022722"/>
    </source>
</evidence>
<name>A0ABT4VYL4_9RHOB</name>
<dbReference type="Gene3D" id="2.40.50.90">
    <property type="match status" value="1"/>
</dbReference>
<dbReference type="EMBL" id="JAQIIO010000002">
    <property type="protein sequence ID" value="MDA5093259.1"/>
    <property type="molecule type" value="Genomic_DNA"/>
</dbReference>
<dbReference type="RefSeq" id="WP_271052945.1">
    <property type="nucleotide sequence ID" value="NZ_JAQIIO010000002.1"/>
</dbReference>
<keyword evidence="2" id="KW-0255">Endonuclease</keyword>
<protein>
    <submittedName>
        <fullName evidence="6">Thermonuclease family protein</fullName>
    </submittedName>
</protein>
<evidence type="ECO:0000259" key="5">
    <source>
        <dbReference type="PROSITE" id="PS50830"/>
    </source>
</evidence>
<dbReference type="Pfam" id="PF00565">
    <property type="entry name" value="SNase"/>
    <property type="match status" value="1"/>
</dbReference>
<dbReference type="InterPro" id="IPR035437">
    <property type="entry name" value="SNase_OB-fold_sf"/>
</dbReference>
<dbReference type="PANTHER" id="PTHR12302:SF3">
    <property type="entry name" value="SERINE_THREONINE-PROTEIN KINASE 31"/>
    <property type="match status" value="1"/>
</dbReference>
<evidence type="ECO:0000256" key="4">
    <source>
        <dbReference type="SAM" id="MobiDB-lite"/>
    </source>
</evidence>
<accession>A0ABT4VYL4</accession>
<feature type="domain" description="TNase-like" evidence="5">
    <location>
        <begin position="93"/>
        <end position="200"/>
    </location>
</feature>
<keyword evidence="1" id="KW-0540">Nuclease</keyword>
<sequence>MEVLILLGIIAAAYLLIFRGNGSRKKGILDFRDRNNSGYSSLHKSNSNGYTAPNVHPLQKPSPKALRHRTKGIEHDPPPEVPTSKRLRGKAWVIDGDTIVVSNIKVRLAGIDAPELDQPWGKKAKWEMVKICKGQTVDVELTGETSYDRLVGTCYLSDQTDIGAELIKAGLALDGGRFSHGKYRHLEPKGVRKKLKFYGHWR</sequence>
<dbReference type="PANTHER" id="PTHR12302">
    <property type="entry name" value="EBNA2 BINDING PROTEIN P100"/>
    <property type="match status" value="1"/>
</dbReference>
<evidence type="ECO:0000256" key="3">
    <source>
        <dbReference type="ARBA" id="ARBA00022801"/>
    </source>
</evidence>
<keyword evidence="7" id="KW-1185">Reference proteome</keyword>
<organism evidence="6 7">
    <name type="scientific">Aliiroseovarius salicola</name>
    <dbReference type="NCBI Taxonomy" id="3009082"/>
    <lineage>
        <taxon>Bacteria</taxon>
        <taxon>Pseudomonadati</taxon>
        <taxon>Pseudomonadota</taxon>
        <taxon>Alphaproteobacteria</taxon>
        <taxon>Rhodobacterales</taxon>
        <taxon>Paracoccaceae</taxon>
        <taxon>Aliiroseovarius</taxon>
    </lineage>
</organism>
<dbReference type="Proteomes" id="UP001528040">
    <property type="component" value="Unassembled WGS sequence"/>
</dbReference>
<dbReference type="SMART" id="SM00318">
    <property type="entry name" value="SNc"/>
    <property type="match status" value="1"/>
</dbReference>
<evidence type="ECO:0000313" key="6">
    <source>
        <dbReference type="EMBL" id="MDA5093259.1"/>
    </source>
</evidence>
<evidence type="ECO:0000313" key="7">
    <source>
        <dbReference type="Proteomes" id="UP001528040"/>
    </source>
</evidence>
<gene>
    <name evidence="6" type="ORF">O2N63_04085</name>
</gene>
<feature type="region of interest" description="Disordered" evidence="4">
    <location>
        <begin position="43"/>
        <end position="84"/>
    </location>
</feature>
<evidence type="ECO:0000256" key="2">
    <source>
        <dbReference type="ARBA" id="ARBA00022759"/>
    </source>
</evidence>
<reference evidence="6 7" key="1">
    <citation type="submission" date="2023-01" db="EMBL/GenBank/DDBJ databases">
        <authorList>
            <person name="Yoon J.-W."/>
        </authorList>
    </citation>
    <scope>NUCLEOTIDE SEQUENCE [LARGE SCALE GENOMIC DNA]</scope>
    <source>
        <strain evidence="6 7">KMU-50</strain>
    </source>
</reference>
<dbReference type="InterPro" id="IPR016071">
    <property type="entry name" value="Staphylococal_nuclease_OB-fold"/>
</dbReference>
<dbReference type="PROSITE" id="PS50830">
    <property type="entry name" value="TNASE_3"/>
    <property type="match status" value="1"/>
</dbReference>
<proteinExistence type="predicted"/>
<dbReference type="SUPFAM" id="SSF50199">
    <property type="entry name" value="Staphylococcal nuclease"/>
    <property type="match status" value="1"/>
</dbReference>
<keyword evidence="3" id="KW-0378">Hydrolase</keyword>
<comment type="caution">
    <text evidence="6">The sequence shown here is derived from an EMBL/GenBank/DDBJ whole genome shotgun (WGS) entry which is preliminary data.</text>
</comment>